<keyword evidence="3" id="KW-1185">Reference proteome</keyword>
<evidence type="ECO:0000259" key="2">
    <source>
        <dbReference type="PROSITE" id="PS50240"/>
    </source>
</evidence>
<dbReference type="InterPro" id="IPR043504">
    <property type="entry name" value="Peptidase_S1_PA_chymotrypsin"/>
</dbReference>
<dbReference type="PANTHER" id="PTHR24260:SF136">
    <property type="entry name" value="GH08193P-RELATED"/>
    <property type="match status" value="1"/>
</dbReference>
<dbReference type="Pfam" id="PF00089">
    <property type="entry name" value="Trypsin"/>
    <property type="match status" value="1"/>
</dbReference>
<name>A0A0N4ZL56_PARTI</name>
<dbReference type="InterPro" id="IPR051333">
    <property type="entry name" value="CLIP_Serine_Protease"/>
</dbReference>
<dbReference type="AlphaFoldDB" id="A0A0N4ZL56"/>
<dbReference type="GO" id="GO:0004252">
    <property type="term" value="F:serine-type endopeptidase activity"/>
    <property type="evidence" value="ECO:0007669"/>
    <property type="project" value="InterPro"/>
</dbReference>
<evidence type="ECO:0000256" key="1">
    <source>
        <dbReference type="SAM" id="SignalP"/>
    </source>
</evidence>
<dbReference type="PROSITE" id="PS50240">
    <property type="entry name" value="TRYPSIN_DOM"/>
    <property type="match status" value="1"/>
</dbReference>
<feature type="domain" description="Peptidase S1" evidence="2">
    <location>
        <begin position="25"/>
        <end position="267"/>
    </location>
</feature>
<dbReference type="PRINTS" id="PR00722">
    <property type="entry name" value="CHYMOTRYPSIN"/>
</dbReference>
<feature type="chain" id="PRO_5005891884" evidence="1">
    <location>
        <begin position="17"/>
        <end position="286"/>
    </location>
</feature>
<proteinExistence type="predicted"/>
<dbReference type="SMART" id="SM00020">
    <property type="entry name" value="Tryp_SPc"/>
    <property type="match status" value="1"/>
</dbReference>
<dbReference type="InterPro" id="IPR009003">
    <property type="entry name" value="Peptidase_S1_PA"/>
</dbReference>
<evidence type="ECO:0000313" key="4">
    <source>
        <dbReference type="WBParaSite" id="PTRK_0000900100.1"/>
    </source>
</evidence>
<feature type="signal peptide" evidence="1">
    <location>
        <begin position="1"/>
        <end position="16"/>
    </location>
</feature>
<dbReference type="Proteomes" id="UP000038045">
    <property type="component" value="Unplaced"/>
</dbReference>
<dbReference type="Gene3D" id="2.40.10.10">
    <property type="entry name" value="Trypsin-like serine proteases"/>
    <property type="match status" value="2"/>
</dbReference>
<accession>A0A0N4ZL56</accession>
<organism evidence="3 4">
    <name type="scientific">Parastrongyloides trichosuri</name>
    <name type="common">Possum-specific nematode worm</name>
    <dbReference type="NCBI Taxonomy" id="131310"/>
    <lineage>
        <taxon>Eukaryota</taxon>
        <taxon>Metazoa</taxon>
        <taxon>Ecdysozoa</taxon>
        <taxon>Nematoda</taxon>
        <taxon>Chromadorea</taxon>
        <taxon>Rhabditida</taxon>
        <taxon>Tylenchina</taxon>
        <taxon>Panagrolaimomorpha</taxon>
        <taxon>Strongyloidoidea</taxon>
        <taxon>Strongyloididae</taxon>
        <taxon>Parastrongyloides</taxon>
    </lineage>
</organism>
<dbReference type="InterPro" id="IPR001254">
    <property type="entry name" value="Trypsin_dom"/>
</dbReference>
<dbReference type="PANTHER" id="PTHR24260">
    <property type="match status" value="1"/>
</dbReference>
<protein>
    <submittedName>
        <fullName evidence="4">Peptidase S1 domain-containing protein</fullName>
    </submittedName>
</protein>
<dbReference type="InterPro" id="IPR018114">
    <property type="entry name" value="TRYPSIN_HIS"/>
</dbReference>
<dbReference type="GO" id="GO:0006508">
    <property type="term" value="P:proteolysis"/>
    <property type="evidence" value="ECO:0007669"/>
    <property type="project" value="InterPro"/>
</dbReference>
<dbReference type="SUPFAM" id="SSF50494">
    <property type="entry name" value="Trypsin-like serine proteases"/>
    <property type="match status" value="1"/>
</dbReference>
<dbReference type="STRING" id="131310.A0A0N4ZL56"/>
<dbReference type="InterPro" id="IPR001314">
    <property type="entry name" value="Peptidase_S1A"/>
</dbReference>
<evidence type="ECO:0000313" key="3">
    <source>
        <dbReference type="Proteomes" id="UP000038045"/>
    </source>
</evidence>
<keyword evidence="1" id="KW-0732">Signal</keyword>
<dbReference type="PROSITE" id="PS00134">
    <property type="entry name" value="TRYPSIN_HIS"/>
    <property type="match status" value="1"/>
</dbReference>
<reference evidence="4" key="1">
    <citation type="submission" date="2017-02" db="UniProtKB">
        <authorList>
            <consortium name="WormBaseParasite"/>
        </authorList>
    </citation>
    <scope>IDENTIFICATION</scope>
</reference>
<sequence>MLISILLFYSIIYVECHDWTTHPGAHLLITTQVNGNKNLSCSGIILGSKYVLTAAHCLFNQSPCKKKGSDFNNNYNNFIISKHDIVVEYGGDCSTKKTSCVKNNKMKKVGVEKINIHKEYIESKCKEADLAIVELGEKVGNRGVILNTYISSLPEKLIGFGYGENLNDCNKSYMYQEGYFKTIKCKHNPSKLPKGTFCTDEKYRNFCKGDSGAPLISQNRTLYGVVSSGTNCILLKKHWEKGNEELLKGNISFKVAYFINFICSIVQQDKENPVKGCEKYKNVSKE</sequence>
<dbReference type="WBParaSite" id="PTRK_0000900100.1">
    <property type="protein sequence ID" value="PTRK_0000900100.1"/>
    <property type="gene ID" value="PTRK_0000900100"/>
</dbReference>